<dbReference type="AlphaFoldDB" id="A0A6N9YNR2"/>
<sequence length="108" mass="12185">MSAPTVQRTAHSPATEHMFAERRRLERQILTRRITQLRESDTAMVRAELSARGWVGAVQECRRIVTELDDLQRRLDALADTIPVYLADTTEMPAIGGWTPAARVAVTR</sequence>
<keyword evidence="2" id="KW-1185">Reference proteome</keyword>
<proteinExistence type="predicted"/>
<reference evidence="1 2" key="1">
    <citation type="submission" date="2020-02" db="EMBL/GenBank/DDBJ databases">
        <authorList>
            <person name="Li X.-J."/>
            <person name="Feng X.-M."/>
        </authorList>
    </citation>
    <scope>NUCLEOTIDE SEQUENCE [LARGE SCALE GENOMIC DNA]</scope>
    <source>
        <strain evidence="1 2">CGMCC 4.7225</strain>
    </source>
</reference>
<protein>
    <submittedName>
        <fullName evidence="1">Uncharacterized protein</fullName>
    </submittedName>
</protein>
<dbReference type="RefSeq" id="WP_163819264.1">
    <property type="nucleotide sequence ID" value="NZ_JAAGOB010000007.1"/>
</dbReference>
<evidence type="ECO:0000313" key="2">
    <source>
        <dbReference type="Proteomes" id="UP000469185"/>
    </source>
</evidence>
<accession>A0A6N9YNR2</accession>
<gene>
    <name evidence="1" type="ORF">G1H11_14300</name>
</gene>
<evidence type="ECO:0000313" key="1">
    <source>
        <dbReference type="EMBL" id="NED96478.1"/>
    </source>
</evidence>
<comment type="caution">
    <text evidence="1">The sequence shown here is derived from an EMBL/GenBank/DDBJ whole genome shotgun (WGS) entry which is preliminary data.</text>
</comment>
<dbReference type="EMBL" id="JAAGOB010000007">
    <property type="protein sequence ID" value="NED96478.1"/>
    <property type="molecule type" value="Genomic_DNA"/>
</dbReference>
<name>A0A6N9YNR2_9ACTN</name>
<dbReference type="Proteomes" id="UP000469185">
    <property type="component" value="Unassembled WGS sequence"/>
</dbReference>
<organism evidence="1 2">
    <name type="scientific">Phytoactinopolyspora alkaliphila</name>
    <dbReference type="NCBI Taxonomy" id="1783498"/>
    <lineage>
        <taxon>Bacteria</taxon>
        <taxon>Bacillati</taxon>
        <taxon>Actinomycetota</taxon>
        <taxon>Actinomycetes</taxon>
        <taxon>Jiangellales</taxon>
        <taxon>Jiangellaceae</taxon>
        <taxon>Phytoactinopolyspora</taxon>
    </lineage>
</organism>